<reference evidence="1" key="1">
    <citation type="submission" date="2021-10" db="EMBL/GenBank/DDBJ databases">
        <title>Psilocybe cubensis genome.</title>
        <authorList>
            <person name="Mckernan K.J."/>
            <person name="Crawford S."/>
            <person name="Trippe A."/>
            <person name="Kane L.T."/>
            <person name="Mclaughlin S."/>
        </authorList>
    </citation>
    <scope>NUCLEOTIDE SEQUENCE</scope>
    <source>
        <strain evidence="1">MGC-MH-2018</strain>
    </source>
</reference>
<protein>
    <submittedName>
        <fullName evidence="1">Uncharacterized protein</fullName>
    </submittedName>
</protein>
<proteinExistence type="predicted"/>
<gene>
    <name evidence="1" type="ORF">JR316_0012029</name>
</gene>
<comment type="caution">
    <text evidence="1">The sequence shown here is derived from an EMBL/GenBank/DDBJ whole genome shotgun (WGS) entry which is preliminary data.</text>
</comment>
<name>A0ACB8GIN3_PSICU</name>
<evidence type="ECO:0000313" key="1">
    <source>
        <dbReference type="EMBL" id="KAH9474934.1"/>
    </source>
</evidence>
<evidence type="ECO:0000313" key="2">
    <source>
        <dbReference type="Proteomes" id="UP000664032"/>
    </source>
</evidence>
<dbReference type="EMBL" id="JAFIQS020000012">
    <property type="protein sequence ID" value="KAH9474934.1"/>
    <property type="molecule type" value="Genomic_DNA"/>
</dbReference>
<organism evidence="1 2">
    <name type="scientific">Psilocybe cubensis</name>
    <name type="common">Psychedelic mushroom</name>
    <name type="synonym">Stropharia cubensis</name>
    <dbReference type="NCBI Taxonomy" id="181762"/>
    <lineage>
        <taxon>Eukaryota</taxon>
        <taxon>Fungi</taxon>
        <taxon>Dikarya</taxon>
        <taxon>Basidiomycota</taxon>
        <taxon>Agaricomycotina</taxon>
        <taxon>Agaricomycetes</taxon>
        <taxon>Agaricomycetidae</taxon>
        <taxon>Agaricales</taxon>
        <taxon>Agaricineae</taxon>
        <taxon>Strophariaceae</taxon>
        <taxon>Psilocybe</taxon>
    </lineage>
</organism>
<dbReference type="Proteomes" id="UP000664032">
    <property type="component" value="Unassembled WGS sequence"/>
</dbReference>
<sequence length="503" mass="57537">MDIRTKTYHVVRRKAAIVIEYLMSLCIADITGCDTILFLYCRHNETWTISHYLGSLIEQMFTDYRHLTSVEEHVHKLYDVHKTRRSYPSKTVLITVLSNMILCFRNVRIVLDALDELSDRDQVELISILRALPVSLFFTSRIIGLEIFNLPDDTIHMSIGEQNQVDIRLFLHDTIPRTASVARTVRQNKEYLEEICDKILTTSNGMFLLATLKSQSLEGYTTMTSLTNSLDGLPDDIQSMYLSLMDSINSQKGEYPSFVKRAMTWIMYARRPLTASELQHALAIRDGENSFNTRDIPTQDLFTTLSCGIIEIQPRSQTVRLVPYEFLDGHPDTLLQTPHFFIAKSCITYLTAFRFTTLGKMSYAAFEALVKSQDAPLLEYAYQNWVFHVRECGEDSYPTETVHNFILKVPNYPLFDSRIGFSWINPGHVIAYYNLRVQVPWDIFCESRTTKKHTALTLAALNGCTSVVASILACKQIDVNAQTKSGDTALILACKEFRPSIHR</sequence>
<keyword evidence="2" id="KW-1185">Reference proteome</keyword>
<accession>A0ACB8GIN3</accession>